<reference evidence="2" key="1">
    <citation type="journal article" date="2013" name="G3 (Bethesda)">
        <title>Comparative genomics of a plant-pathogenic fungus, Pyrenophora tritici-repentis, reveals transduplication and the impact of repeat elements on pathogenicity and population divergence.</title>
        <authorList>
            <person name="Manning V.A."/>
            <person name="Pandelova I."/>
            <person name="Dhillon B."/>
            <person name="Wilhelm L.J."/>
            <person name="Goodwin S.B."/>
            <person name="Berlin A.M."/>
            <person name="Figueroa M."/>
            <person name="Freitag M."/>
            <person name="Hane J.K."/>
            <person name="Henrissat B."/>
            <person name="Holman W.H."/>
            <person name="Kodira C.D."/>
            <person name="Martin J."/>
            <person name="Oliver R.P."/>
            <person name="Robbertse B."/>
            <person name="Schackwitz W."/>
            <person name="Schwartz D.C."/>
            <person name="Spatafora J.W."/>
            <person name="Turgeon B.G."/>
            <person name="Yandava C."/>
            <person name="Young S."/>
            <person name="Zhou S."/>
            <person name="Zeng Q."/>
            <person name="Grigoriev I.V."/>
            <person name="Ma L.-J."/>
            <person name="Ciuffetti L.M."/>
        </authorList>
    </citation>
    <scope>NUCLEOTIDE SEQUENCE [LARGE SCALE GENOMIC DNA]</scope>
    <source>
        <strain evidence="2">Pt-1C-BFP</strain>
    </source>
</reference>
<proteinExistence type="predicted"/>
<sequence length="46" mass="5238">MLAQFPGDHRNQDVLVIVAVFPVDISNKLIDDTDFARMPLACDWIH</sequence>
<gene>
    <name evidence="1" type="ORF">PTRG_02531</name>
</gene>
<accession>B2VYP1</accession>
<organism evidence="1 2">
    <name type="scientific">Pyrenophora tritici-repentis (strain Pt-1C-BFP)</name>
    <name type="common">Wheat tan spot fungus</name>
    <name type="synonym">Drechslera tritici-repentis</name>
    <dbReference type="NCBI Taxonomy" id="426418"/>
    <lineage>
        <taxon>Eukaryota</taxon>
        <taxon>Fungi</taxon>
        <taxon>Dikarya</taxon>
        <taxon>Ascomycota</taxon>
        <taxon>Pezizomycotina</taxon>
        <taxon>Dothideomycetes</taxon>
        <taxon>Pleosporomycetidae</taxon>
        <taxon>Pleosporales</taxon>
        <taxon>Pleosporineae</taxon>
        <taxon>Pleosporaceae</taxon>
        <taxon>Pyrenophora</taxon>
    </lineage>
</organism>
<dbReference type="EMBL" id="DS231616">
    <property type="protein sequence ID" value="EDU45054.1"/>
    <property type="molecule type" value="Genomic_DNA"/>
</dbReference>
<dbReference type="Proteomes" id="UP000001471">
    <property type="component" value="Unassembled WGS sequence"/>
</dbReference>
<dbReference type="AlphaFoldDB" id="B2VYP1"/>
<dbReference type="InParanoid" id="B2VYP1"/>
<dbReference type="HOGENOM" id="CLU_3191551_0_0_1"/>
<evidence type="ECO:0000313" key="2">
    <source>
        <dbReference type="Proteomes" id="UP000001471"/>
    </source>
</evidence>
<evidence type="ECO:0000313" key="1">
    <source>
        <dbReference type="EMBL" id="EDU45054.1"/>
    </source>
</evidence>
<name>B2VYP1_PYRTR</name>
<protein>
    <submittedName>
        <fullName evidence="1">Uncharacterized protein</fullName>
    </submittedName>
</protein>